<protein>
    <submittedName>
        <fullName evidence="2">DUF2182 domain-containing protein</fullName>
    </submittedName>
</protein>
<keyword evidence="1" id="KW-0812">Transmembrane</keyword>
<proteinExistence type="predicted"/>
<feature type="transmembrane region" description="Helical" evidence="1">
    <location>
        <begin position="99"/>
        <end position="118"/>
    </location>
</feature>
<dbReference type="InterPro" id="IPR018688">
    <property type="entry name" value="PpoB2-like"/>
</dbReference>
<dbReference type="RefSeq" id="WP_202832451.1">
    <property type="nucleotide sequence ID" value="NZ_JAETWB010000005.1"/>
</dbReference>
<feature type="transmembrane region" description="Helical" evidence="1">
    <location>
        <begin position="9"/>
        <end position="28"/>
    </location>
</feature>
<sequence>MPATPSRSGITPVMGGLVATAWVTLYLWEQSPYGRYLDHGNWTHIGLAAGICRVLPAGEVLLPGLLYTGGWLLMTAAMMLPTILPLLRRFDRLVAARGDRVGLLALLVTGYLLVWLGFGMAAHLLDLALHAIARQSSWLAFHAWVLGAGVLAMAGLFQFSRLKYHCLDRCRTPLGFIIRHWHGRTPRRDALRLGAHHGLFCVGCCWALMLLMFVVGTGNVGWMLLLGAVMAAEKNLIWGRKLGRPLGLALLGWSGLITLANS</sequence>
<gene>
    <name evidence="2" type="ORF">JMJ56_14405</name>
</gene>
<feature type="transmembrane region" description="Helical" evidence="1">
    <location>
        <begin position="197"/>
        <end position="222"/>
    </location>
</feature>
<feature type="transmembrane region" description="Helical" evidence="1">
    <location>
        <begin position="65"/>
        <end position="87"/>
    </location>
</feature>
<dbReference type="Proteomes" id="UP000660885">
    <property type="component" value="Unassembled WGS sequence"/>
</dbReference>
<evidence type="ECO:0000313" key="2">
    <source>
        <dbReference type="EMBL" id="MBL6079207.1"/>
    </source>
</evidence>
<dbReference type="EMBL" id="JAETWB010000005">
    <property type="protein sequence ID" value="MBL6079207.1"/>
    <property type="molecule type" value="Genomic_DNA"/>
</dbReference>
<reference evidence="2 3" key="1">
    <citation type="submission" date="2021-01" db="EMBL/GenBank/DDBJ databases">
        <title>Belnapia mucosa sp. nov. and Belnapia arida sp. nov., isolated from the Tabernas Desert (Almeria, Spain).</title>
        <authorList>
            <person name="Molina-Menor E."/>
            <person name="Vidal-Verdu A."/>
            <person name="Calonge A."/>
            <person name="Satari L."/>
            <person name="Pereto J."/>
            <person name="Porcar M."/>
        </authorList>
    </citation>
    <scope>NUCLEOTIDE SEQUENCE [LARGE SCALE GENOMIC DNA]</scope>
    <source>
        <strain evidence="2 3">T18</strain>
    </source>
</reference>
<accession>A0ABS1U670</accession>
<keyword evidence="1" id="KW-1133">Transmembrane helix</keyword>
<evidence type="ECO:0000256" key="1">
    <source>
        <dbReference type="SAM" id="Phobius"/>
    </source>
</evidence>
<feature type="transmembrane region" description="Helical" evidence="1">
    <location>
        <begin position="138"/>
        <end position="159"/>
    </location>
</feature>
<comment type="caution">
    <text evidence="2">The sequence shown here is derived from an EMBL/GenBank/DDBJ whole genome shotgun (WGS) entry which is preliminary data.</text>
</comment>
<keyword evidence="1" id="KW-0472">Membrane</keyword>
<evidence type="ECO:0000313" key="3">
    <source>
        <dbReference type="Proteomes" id="UP000660885"/>
    </source>
</evidence>
<organism evidence="2 3">
    <name type="scientific">Belnapia arida</name>
    <dbReference type="NCBI Taxonomy" id="2804533"/>
    <lineage>
        <taxon>Bacteria</taxon>
        <taxon>Pseudomonadati</taxon>
        <taxon>Pseudomonadota</taxon>
        <taxon>Alphaproteobacteria</taxon>
        <taxon>Acetobacterales</taxon>
        <taxon>Roseomonadaceae</taxon>
        <taxon>Belnapia</taxon>
    </lineage>
</organism>
<keyword evidence="3" id="KW-1185">Reference proteome</keyword>
<dbReference type="Pfam" id="PF09948">
    <property type="entry name" value="PpoB2"/>
    <property type="match status" value="1"/>
</dbReference>
<name>A0ABS1U670_9PROT</name>